<dbReference type="AlphaFoldDB" id="A0A8K0MJQ6"/>
<name>A0A8K0MJQ6_9ROSA</name>
<comment type="caution">
    <text evidence="1">The sequence shown here is derived from an EMBL/GenBank/DDBJ whole genome shotgun (WGS) entry which is preliminary data.</text>
</comment>
<dbReference type="PANTHER" id="PTHR33601">
    <property type="entry name" value="PROTEIN LITTLE ZIPPER 4"/>
    <property type="match status" value="1"/>
</dbReference>
<organism evidence="1 2">
    <name type="scientific">Rhamnella rubrinervis</name>
    <dbReference type="NCBI Taxonomy" id="2594499"/>
    <lineage>
        <taxon>Eukaryota</taxon>
        <taxon>Viridiplantae</taxon>
        <taxon>Streptophyta</taxon>
        <taxon>Embryophyta</taxon>
        <taxon>Tracheophyta</taxon>
        <taxon>Spermatophyta</taxon>
        <taxon>Magnoliopsida</taxon>
        <taxon>eudicotyledons</taxon>
        <taxon>Gunneridae</taxon>
        <taxon>Pentapetalae</taxon>
        <taxon>rosids</taxon>
        <taxon>fabids</taxon>
        <taxon>Rosales</taxon>
        <taxon>Rhamnaceae</taxon>
        <taxon>rhamnoid group</taxon>
        <taxon>Rhamneae</taxon>
        <taxon>Rhamnella</taxon>
    </lineage>
</organism>
<accession>A0A8K0MJQ6</accession>
<dbReference type="EMBL" id="VOIH02000004">
    <property type="protein sequence ID" value="KAF3448432.1"/>
    <property type="molecule type" value="Genomic_DNA"/>
</dbReference>
<protein>
    <recommendedName>
        <fullName evidence="3">Protein LITTLE ZIPPER 1-like</fullName>
    </recommendedName>
</protein>
<gene>
    <name evidence="1" type="ORF">FNV43_RR09145</name>
</gene>
<dbReference type="Proteomes" id="UP000796880">
    <property type="component" value="Unassembled WGS sequence"/>
</dbReference>
<dbReference type="PANTHER" id="PTHR33601:SF21">
    <property type="entry name" value="PROTEIN LITTLE ZIPPER 1-LIKE"/>
    <property type="match status" value="1"/>
</dbReference>
<evidence type="ECO:0000313" key="2">
    <source>
        <dbReference type="Proteomes" id="UP000796880"/>
    </source>
</evidence>
<sequence length="104" mass="12436">MCISATDKNIPSPLLHYSKRKQRSKIQVHRLTRRRCEEKEGKDLELKNLKLYLENQTIIEENKKLKQRAHLLHQENLALLSEFNKKFPNLDRFSATLFLLLHKN</sequence>
<dbReference type="InterPro" id="IPR039312">
    <property type="entry name" value="ZPR"/>
</dbReference>
<reference evidence="1" key="1">
    <citation type="submission" date="2020-03" db="EMBL/GenBank/DDBJ databases">
        <title>A high-quality chromosome-level genome assembly of a woody plant with both climbing and erect habits, Rhamnella rubrinervis.</title>
        <authorList>
            <person name="Lu Z."/>
            <person name="Yang Y."/>
            <person name="Zhu X."/>
            <person name="Sun Y."/>
        </authorList>
    </citation>
    <scope>NUCLEOTIDE SEQUENCE</scope>
    <source>
        <strain evidence="1">BYM</strain>
        <tissue evidence="1">Leaf</tissue>
    </source>
</reference>
<dbReference type="OrthoDB" id="1918054at2759"/>
<evidence type="ECO:0008006" key="3">
    <source>
        <dbReference type="Google" id="ProtNLM"/>
    </source>
</evidence>
<proteinExistence type="predicted"/>
<keyword evidence="2" id="KW-1185">Reference proteome</keyword>
<evidence type="ECO:0000313" key="1">
    <source>
        <dbReference type="EMBL" id="KAF3448432.1"/>
    </source>
</evidence>